<evidence type="ECO:0000313" key="7">
    <source>
        <dbReference type="EMBL" id="AMK14595.1"/>
    </source>
</evidence>
<gene>
    <name evidence="8" type="ORF">SAMN02910297_00418</name>
    <name evidence="7" type="ORF">YLM1_0035</name>
</gene>
<dbReference type="SUPFAM" id="SSF47413">
    <property type="entry name" value="lambda repressor-like DNA-binding domains"/>
    <property type="match status" value="1"/>
</dbReference>
<evidence type="ECO:0000256" key="3">
    <source>
        <dbReference type="ARBA" id="ARBA00023004"/>
    </source>
</evidence>
<evidence type="ECO:0000256" key="4">
    <source>
        <dbReference type="ARBA" id="ARBA00023014"/>
    </source>
</evidence>
<evidence type="ECO:0000256" key="1">
    <source>
        <dbReference type="ARBA" id="ARBA00022485"/>
    </source>
</evidence>
<dbReference type="InterPro" id="IPR010982">
    <property type="entry name" value="Lambda_DNA-bd_dom_sf"/>
</dbReference>
<keyword evidence="4" id="KW-0411">Iron-sulfur</keyword>
<keyword evidence="1" id="KW-0004">4Fe-4S</keyword>
<dbReference type="GO" id="GO:0046872">
    <property type="term" value="F:metal ion binding"/>
    <property type="evidence" value="ECO:0007669"/>
    <property type="project" value="UniProtKB-KW"/>
</dbReference>
<dbReference type="Pfam" id="PF01381">
    <property type="entry name" value="HTH_3"/>
    <property type="match status" value="1"/>
</dbReference>
<dbReference type="GeneID" id="28488332"/>
<evidence type="ECO:0000313" key="8">
    <source>
        <dbReference type="EMBL" id="SFL27388.1"/>
    </source>
</evidence>
<dbReference type="InterPro" id="IPR017900">
    <property type="entry name" value="4Fe4S_Fe_S_CS"/>
</dbReference>
<dbReference type="InterPro" id="IPR017896">
    <property type="entry name" value="4Fe4S_Fe-S-bd"/>
</dbReference>
<keyword evidence="9" id="KW-1185">Reference proteome</keyword>
<proteinExistence type="predicted"/>
<evidence type="ECO:0000313" key="9">
    <source>
        <dbReference type="Proteomes" id="UP000066376"/>
    </source>
</evidence>
<dbReference type="OrthoDB" id="23833at2157"/>
<dbReference type="Gene3D" id="1.10.260.40">
    <property type="entry name" value="lambda repressor-like DNA-binding domains"/>
    <property type="match status" value="1"/>
</dbReference>
<dbReference type="EMBL" id="CP014265">
    <property type="protein sequence ID" value="AMK14595.1"/>
    <property type="molecule type" value="Genomic_DNA"/>
</dbReference>
<feature type="domain" description="4Fe-4S ferredoxin-type" evidence="6">
    <location>
        <begin position="92"/>
        <end position="119"/>
    </location>
</feature>
<dbReference type="Gene3D" id="3.30.70.20">
    <property type="match status" value="1"/>
</dbReference>
<dbReference type="PANTHER" id="PTHR43687:SF1">
    <property type="entry name" value="FERREDOXIN III"/>
    <property type="match status" value="1"/>
</dbReference>
<dbReference type="GO" id="GO:0051539">
    <property type="term" value="F:4 iron, 4 sulfur cluster binding"/>
    <property type="evidence" value="ECO:0007669"/>
    <property type="project" value="UniProtKB-KW"/>
</dbReference>
<dbReference type="RefSeq" id="WP_067145143.1">
    <property type="nucleotide sequence ID" value="NZ_CP014265.1"/>
</dbReference>
<feature type="domain" description="HTH cro/C1-type" evidence="5">
    <location>
        <begin position="19"/>
        <end position="66"/>
    </location>
</feature>
<reference evidence="9" key="2">
    <citation type="submission" date="2016-02" db="EMBL/GenBank/DDBJ databases">
        <title>The draft genome sequence of the rumen methanogen Methanobrevibacter olleyae YLM1.</title>
        <authorList>
            <consortium name="New Zealand Agricultural Greenhouse Gas Research Centre/Pastoral Greenhouse Gas Research Consortium"/>
            <person name="Kelly W.J."/>
            <person name="Li D."/>
            <person name="Lambie S.C."/>
            <person name="Attwood G.T."/>
            <person name="Altermann E."/>
            <person name="Leahy S.C."/>
        </authorList>
    </citation>
    <scope>NUCLEOTIDE SEQUENCE [LARGE SCALE GENOMIC DNA]</scope>
    <source>
        <strain evidence="9">YLM1</strain>
    </source>
</reference>
<protein>
    <submittedName>
        <fullName evidence="8">4Fe-4S ferredoxin</fullName>
    </submittedName>
    <submittedName>
        <fullName evidence="7">Tungsten formylmethanofuran dehydrogenase subunit H FwdH</fullName>
    </submittedName>
</protein>
<evidence type="ECO:0000259" key="5">
    <source>
        <dbReference type="PROSITE" id="PS50943"/>
    </source>
</evidence>
<keyword evidence="2" id="KW-0479">Metal-binding</keyword>
<dbReference type="InterPro" id="IPR050572">
    <property type="entry name" value="Fe-S_Ferredoxin"/>
</dbReference>
<dbReference type="AlphaFoldDB" id="A0A126QYZ6"/>
<evidence type="ECO:0000256" key="2">
    <source>
        <dbReference type="ARBA" id="ARBA00022723"/>
    </source>
</evidence>
<keyword evidence="3" id="KW-0408">Iron</keyword>
<dbReference type="SUPFAM" id="SSF54862">
    <property type="entry name" value="4Fe-4S ferredoxins"/>
    <property type="match status" value="1"/>
</dbReference>
<dbReference type="SMART" id="SM00530">
    <property type="entry name" value="HTH_XRE"/>
    <property type="match status" value="1"/>
</dbReference>
<dbReference type="Proteomes" id="UP000183442">
    <property type="component" value="Unassembled WGS sequence"/>
</dbReference>
<reference evidence="7 9" key="1">
    <citation type="journal article" date="2016" name="Genome Announc.">
        <title>Draft Genome Sequence of the Rumen Methanogen Methanobrevibacter olleyae YLM1.</title>
        <authorList>
            <person name="Kelly W.J."/>
            <person name="Li D."/>
            <person name="Lambie S.C."/>
            <person name="Cox F."/>
            <person name="Attwood G.T."/>
            <person name="Altermann E."/>
            <person name="Leahy S.C."/>
        </authorList>
    </citation>
    <scope>NUCLEOTIDE SEQUENCE [LARGE SCALE GENOMIC DNA]</scope>
    <source>
        <strain evidence="7 9">YLM1</strain>
    </source>
</reference>
<reference evidence="8" key="3">
    <citation type="submission" date="2016-10" db="EMBL/GenBank/DDBJ databases">
        <authorList>
            <person name="de Groot N.N."/>
        </authorList>
    </citation>
    <scope>NUCLEOTIDE SEQUENCE [LARGE SCALE GENOMIC DNA]</scope>
    <source>
        <strain evidence="8">DSM 16632</strain>
    </source>
</reference>
<dbReference type="PROSITE" id="PS51379">
    <property type="entry name" value="4FE4S_FER_2"/>
    <property type="match status" value="2"/>
</dbReference>
<dbReference type="Pfam" id="PF12838">
    <property type="entry name" value="Fer4_7"/>
    <property type="match status" value="1"/>
</dbReference>
<dbReference type="PROSITE" id="PS50943">
    <property type="entry name" value="HTH_CROC1"/>
    <property type="match status" value="1"/>
</dbReference>
<feature type="domain" description="4Fe-4S ferredoxin-type" evidence="6">
    <location>
        <begin position="120"/>
        <end position="149"/>
    </location>
</feature>
<dbReference type="GO" id="GO:0016491">
    <property type="term" value="F:oxidoreductase activity"/>
    <property type="evidence" value="ECO:0007669"/>
    <property type="project" value="UniProtKB-ARBA"/>
</dbReference>
<dbReference type="InterPro" id="IPR001387">
    <property type="entry name" value="Cro/C1-type_HTH"/>
</dbReference>
<dbReference type="STRING" id="294671.YLM1_0035"/>
<dbReference type="PATRIC" id="fig|294671.3.peg.35"/>
<dbReference type="PANTHER" id="PTHR43687">
    <property type="entry name" value="ADENYLYLSULFATE REDUCTASE, BETA SUBUNIT"/>
    <property type="match status" value="1"/>
</dbReference>
<reference evidence="10" key="4">
    <citation type="submission" date="2016-10" db="EMBL/GenBank/DDBJ databases">
        <authorList>
            <person name="Varghese N."/>
        </authorList>
    </citation>
    <scope>NUCLEOTIDE SEQUENCE [LARGE SCALE GENOMIC DNA]</scope>
    <source>
        <strain evidence="10">DSM 16632</strain>
    </source>
</reference>
<dbReference type="KEGG" id="mol:YLM1_0035"/>
<dbReference type="PROSITE" id="PS00198">
    <property type="entry name" value="4FE4S_FER_1"/>
    <property type="match status" value="2"/>
</dbReference>
<evidence type="ECO:0000313" key="10">
    <source>
        <dbReference type="Proteomes" id="UP000183442"/>
    </source>
</evidence>
<dbReference type="GO" id="GO:0003677">
    <property type="term" value="F:DNA binding"/>
    <property type="evidence" value="ECO:0007669"/>
    <property type="project" value="InterPro"/>
</dbReference>
<name>A0A126QYZ6_METOL</name>
<sequence>MPKHIVSGIKYLESLELRKRGLSQREISHEIGVDRSTISHYLNGRNISIDSIELAKTILELSPKDFILIAKVLFDDYEEIRQIVTIFNMNHYDCQIDDGCIGCGLCVDLCEMKTINLDSLKAKINPRYCCGCLMCVEDCPTNSIKILEVKNDQKR</sequence>
<evidence type="ECO:0000259" key="6">
    <source>
        <dbReference type="PROSITE" id="PS51379"/>
    </source>
</evidence>
<accession>A0A126QYZ6</accession>
<dbReference type="Proteomes" id="UP000066376">
    <property type="component" value="Chromosome"/>
</dbReference>
<dbReference type="EMBL" id="FOTL01000004">
    <property type="protein sequence ID" value="SFL27388.1"/>
    <property type="molecule type" value="Genomic_DNA"/>
</dbReference>
<organism evidence="7 9">
    <name type="scientific">Methanobrevibacter olleyae</name>
    <dbReference type="NCBI Taxonomy" id="294671"/>
    <lineage>
        <taxon>Archaea</taxon>
        <taxon>Methanobacteriati</taxon>
        <taxon>Methanobacteriota</taxon>
        <taxon>Methanomada group</taxon>
        <taxon>Methanobacteria</taxon>
        <taxon>Methanobacteriales</taxon>
        <taxon>Methanobacteriaceae</taxon>
        <taxon>Methanobrevibacter</taxon>
    </lineage>
</organism>
<dbReference type="CDD" id="cd00093">
    <property type="entry name" value="HTH_XRE"/>
    <property type="match status" value="1"/>
</dbReference>